<evidence type="ECO:0000256" key="2">
    <source>
        <dbReference type="ARBA" id="ARBA00022964"/>
    </source>
</evidence>
<sequence>MSLHATPSQTVGPYYRLGLEPLYRQQIAPAHAAGTHVQISGCVFDSAGAPVTDAVLEVWQADATGIYAHVADGRCEAHDPSFDGWGRVPTDAHGRFSFSTVKPGRVAGPDGKQQAAHLTVLVFMRGLLRAVSTRLYFADDPQLGSDPILALVPAERRATLLAQPLPGGAYTWDIHMQGDAETVFFRY</sequence>
<dbReference type="NCBIfam" id="TIGR02423">
    <property type="entry name" value="protocat_alph"/>
    <property type="match status" value="1"/>
</dbReference>
<dbReference type="STRING" id="325777.GW15_0201670"/>
<proteinExistence type="inferred from homology"/>
<dbReference type="eggNOG" id="COG3485">
    <property type="taxonomic scope" value="Bacteria"/>
</dbReference>
<dbReference type="Proteomes" id="UP000028012">
    <property type="component" value="Unassembled WGS sequence"/>
</dbReference>
<keyword evidence="2 4" id="KW-0223">Dioxygenase</keyword>
<dbReference type="SUPFAM" id="SSF49482">
    <property type="entry name" value="Aromatic compound dioxygenase"/>
    <property type="match status" value="1"/>
</dbReference>
<evidence type="ECO:0000313" key="5">
    <source>
        <dbReference type="Proteomes" id="UP000028012"/>
    </source>
</evidence>
<comment type="caution">
    <text evidence="4">The sequence shown here is derived from an EMBL/GenBank/DDBJ whole genome shotgun (WGS) entry which is preliminary data.</text>
</comment>
<dbReference type="InterPro" id="IPR012786">
    <property type="entry name" value="Protocat_dOase_a"/>
</dbReference>
<dbReference type="GO" id="GO:0008199">
    <property type="term" value="F:ferric iron binding"/>
    <property type="evidence" value="ECO:0007669"/>
    <property type="project" value="InterPro"/>
</dbReference>
<dbReference type="AlphaFoldDB" id="A0A098Q6A5"/>
<dbReference type="EMBL" id="JPHD02000016">
    <property type="protein sequence ID" value="KGE53537.1"/>
    <property type="molecule type" value="Genomic_DNA"/>
</dbReference>
<dbReference type="HOGENOM" id="CLU_027719_7_1_6"/>
<comment type="similarity">
    <text evidence="1">Belongs to the intradiol ring-cleavage dioxygenase family.</text>
</comment>
<dbReference type="InterPro" id="IPR050770">
    <property type="entry name" value="Intradiol_RC_Dioxygenase"/>
</dbReference>
<protein>
    <submittedName>
        <fullName evidence="4">Protocatechuate 3,4-dioxygenase</fullName>
    </submittedName>
</protein>
<reference evidence="4 5" key="1">
    <citation type="submission" date="2014-09" db="EMBL/GenBank/DDBJ databases">
        <title>A draft genome sequence for Xanthomonas axonopodis pv. vasculorum NCPPB 900.</title>
        <authorList>
            <person name="Harrison J."/>
            <person name="Studholme D.J."/>
        </authorList>
    </citation>
    <scope>NUCLEOTIDE SEQUENCE [LARGE SCALE GENOMIC DNA]</scope>
    <source>
        <strain evidence="4 5">NCPPB 900</strain>
    </source>
</reference>
<dbReference type="PROSITE" id="PS00083">
    <property type="entry name" value="INTRADIOL_DIOXYGENAS"/>
    <property type="match status" value="1"/>
</dbReference>
<dbReference type="Gene3D" id="2.60.130.10">
    <property type="entry name" value="Aromatic compound dioxygenase"/>
    <property type="match status" value="1"/>
</dbReference>
<dbReference type="PANTHER" id="PTHR33711:SF9">
    <property type="entry name" value="PROTOCATECHUATE 3,4-DIOXYGENASE ALPHA CHAIN"/>
    <property type="match status" value="1"/>
</dbReference>
<evidence type="ECO:0000256" key="3">
    <source>
        <dbReference type="ARBA" id="ARBA00023002"/>
    </source>
</evidence>
<dbReference type="RefSeq" id="WP_042821072.1">
    <property type="nucleotide sequence ID" value="NZ_CP053649.1"/>
</dbReference>
<name>A0A098Q6A5_9XANT</name>
<dbReference type="InterPro" id="IPR015889">
    <property type="entry name" value="Intradiol_dOase_core"/>
</dbReference>
<evidence type="ECO:0000256" key="1">
    <source>
        <dbReference type="ARBA" id="ARBA00007825"/>
    </source>
</evidence>
<gene>
    <name evidence="4" type="ORF">GW15_0201670</name>
</gene>
<dbReference type="CDD" id="cd03463">
    <property type="entry name" value="3_4-PCD_alpha"/>
    <property type="match status" value="1"/>
</dbReference>
<dbReference type="GO" id="GO:0018578">
    <property type="term" value="F:protocatechuate 3,4-dioxygenase activity"/>
    <property type="evidence" value="ECO:0007669"/>
    <property type="project" value="InterPro"/>
</dbReference>
<dbReference type="GeneID" id="58001125"/>
<keyword evidence="3" id="KW-0560">Oxidoreductase</keyword>
<organism evidence="4 5">
    <name type="scientific">Xanthomonas axonopodis pv. vasculorum</name>
    <dbReference type="NCBI Taxonomy" id="325777"/>
    <lineage>
        <taxon>Bacteria</taxon>
        <taxon>Pseudomonadati</taxon>
        <taxon>Pseudomonadota</taxon>
        <taxon>Gammaproteobacteria</taxon>
        <taxon>Lysobacterales</taxon>
        <taxon>Lysobacteraceae</taxon>
        <taxon>Xanthomonas</taxon>
    </lineage>
</organism>
<dbReference type="Pfam" id="PF00775">
    <property type="entry name" value="Dioxygenase_C"/>
    <property type="match status" value="1"/>
</dbReference>
<evidence type="ECO:0000313" key="4">
    <source>
        <dbReference type="EMBL" id="KGE53537.1"/>
    </source>
</evidence>
<dbReference type="PANTHER" id="PTHR33711">
    <property type="entry name" value="DIOXYGENASE, PUTATIVE (AFU_ORTHOLOGUE AFUA_2G02910)-RELATED"/>
    <property type="match status" value="1"/>
</dbReference>
<dbReference type="InterPro" id="IPR000627">
    <property type="entry name" value="Intradiol_dOase_C"/>
</dbReference>
<accession>A0A098Q6A5</accession>